<sequence>MRTVFHLMFLLSLAISCSKVEENKFKKKTSFLRDWKVLRYPYSNAVLTLFENNEFKYSETGHTSELYSEGLWSMKNDTLILNSLRPNECLYIDDFSLNEKETFESMKTTLKNCNPKPNSKFFTEFNNSKFIVKTDSLIYLNLNSEYKKEYGNYKIY</sequence>
<dbReference type="PROSITE" id="PS51257">
    <property type="entry name" value="PROKAR_LIPOPROTEIN"/>
    <property type="match status" value="1"/>
</dbReference>
<proteinExistence type="predicted"/>
<dbReference type="Proteomes" id="UP001204439">
    <property type="component" value="Unassembled WGS sequence"/>
</dbReference>
<reference evidence="1 2" key="1">
    <citation type="submission" date="2023-11" db="EMBL/GenBank/DDBJ databases">
        <title>First isolation, identification, and characterization of non-pathogenic Epilithonimonas ginsengisoli isolated from diseased farmed rainbow trout (Oncorhynchus mykiss) in Chile.</title>
        <authorList>
            <person name="Miranda C.D."/>
            <person name="Irgang R."/>
            <person name="Concha C."/>
            <person name="Rojas R."/>
            <person name="Avendano R."/>
        </authorList>
    </citation>
    <scope>NUCLEOTIDE SEQUENCE [LARGE SCALE GENOMIC DNA]</scope>
    <source>
        <strain evidence="1 2">FP99</strain>
    </source>
</reference>
<name>A0ABU4JEA3_9FLAO</name>
<comment type="caution">
    <text evidence="1">The sequence shown here is derived from an EMBL/GenBank/DDBJ whole genome shotgun (WGS) entry which is preliminary data.</text>
</comment>
<organism evidence="1 2">
    <name type="scientific">Epilithonimonas ginsengisoli</name>
    <dbReference type="NCBI Taxonomy" id="1245592"/>
    <lineage>
        <taxon>Bacteria</taxon>
        <taxon>Pseudomonadati</taxon>
        <taxon>Bacteroidota</taxon>
        <taxon>Flavobacteriia</taxon>
        <taxon>Flavobacteriales</taxon>
        <taxon>Weeksellaceae</taxon>
        <taxon>Chryseobacterium group</taxon>
        <taxon>Epilithonimonas</taxon>
    </lineage>
</organism>
<dbReference type="EMBL" id="JAMXLT020000004">
    <property type="protein sequence ID" value="MDW8548005.1"/>
    <property type="molecule type" value="Genomic_DNA"/>
</dbReference>
<evidence type="ECO:0008006" key="3">
    <source>
        <dbReference type="Google" id="ProtNLM"/>
    </source>
</evidence>
<protein>
    <recommendedName>
        <fullName evidence="3">META domain-containing protein</fullName>
    </recommendedName>
</protein>
<gene>
    <name evidence="1" type="ORF">NG800_003715</name>
</gene>
<accession>A0ABU4JEA3</accession>
<keyword evidence="2" id="KW-1185">Reference proteome</keyword>
<evidence type="ECO:0000313" key="1">
    <source>
        <dbReference type="EMBL" id="MDW8548005.1"/>
    </source>
</evidence>
<dbReference type="RefSeq" id="WP_131797792.1">
    <property type="nucleotide sequence ID" value="NZ_JAMXLT020000004.1"/>
</dbReference>
<evidence type="ECO:0000313" key="2">
    <source>
        <dbReference type="Proteomes" id="UP001204439"/>
    </source>
</evidence>